<comment type="caution">
    <text evidence="5">The sequence shown here is derived from an EMBL/GenBank/DDBJ whole genome shotgun (WGS) entry which is preliminary data.</text>
</comment>
<name>A0AAI8YBD7_9PEZI</name>
<evidence type="ECO:0000313" key="6">
    <source>
        <dbReference type="Proteomes" id="UP001295740"/>
    </source>
</evidence>
<dbReference type="Gene3D" id="3.90.245.10">
    <property type="entry name" value="Ribonucleoside hydrolase-like"/>
    <property type="match status" value="1"/>
</dbReference>
<dbReference type="Pfam" id="PF01156">
    <property type="entry name" value="IU_nuc_hydro"/>
    <property type="match status" value="1"/>
</dbReference>
<dbReference type="InterPro" id="IPR001910">
    <property type="entry name" value="Inosine/uridine_hydrolase_dom"/>
</dbReference>
<dbReference type="GO" id="GO:0005829">
    <property type="term" value="C:cytosol"/>
    <property type="evidence" value="ECO:0007669"/>
    <property type="project" value="TreeGrafter"/>
</dbReference>
<gene>
    <name evidence="5" type="ORF">KHLLAP_LOCUS1512</name>
</gene>
<dbReference type="PANTHER" id="PTHR12304:SF4">
    <property type="entry name" value="URIDINE NUCLEOSIDASE"/>
    <property type="match status" value="1"/>
</dbReference>
<keyword evidence="3" id="KW-0326">Glycosidase</keyword>
<evidence type="ECO:0000259" key="4">
    <source>
        <dbReference type="Pfam" id="PF01156"/>
    </source>
</evidence>
<keyword evidence="6" id="KW-1185">Reference proteome</keyword>
<feature type="domain" description="Inosine/uridine-preferring nucleoside hydrolase" evidence="4">
    <location>
        <begin position="7"/>
        <end position="384"/>
    </location>
</feature>
<dbReference type="InterPro" id="IPR036452">
    <property type="entry name" value="Ribo_hydro-like"/>
</dbReference>
<reference evidence="5" key="1">
    <citation type="submission" date="2023-10" db="EMBL/GenBank/DDBJ databases">
        <authorList>
            <person name="Hackl T."/>
        </authorList>
    </citation>
    <scope>NUCLEOTIDE SEQUENCE</scope>
</reference>
<dbReference type="EMBL" id="CAUWAG010000003">
    <property type="protein sequence ID" value="CAJ2501044.1"/>
    <property type="molecule type" value="Genomic_DNA"/>
</dbReference>
<comment type="similarity">
    <text evidence="1">Belongs to the IUNH family.</text>
</comment>
<dbReference type="SUPFAM" id="SSF53590">
    <property type="entry name" value="Nucleoside hydrolase"/>
    <property type="match status" value="1"/>
</dbReference>
<sequence>MSEPVQLWLDCDPGHDDVFAILLGAYHPGIKLLGISTVHGNASLDKTTNNALSVLKAIGKHDDIAVYPGAAQALQRDPIHAPTDIHGESGLDGTSLLPKPARKAQTDKSAVDAMADALRATAPGSAWVVATGGLTNVGALFQAHPELRAHIAGLSIMGGAVGGGFTPAVMSRVDDHEAEEGQDEKQEARVGNYTRWAEFNVLIDPEAAALLLEDPVLAPKTTLVPLDLTHLMLATRDMQDMLLYGRGGEGSTVSEVAREDREEGREPKSRLRVMLIELLNFFAETYRDVFGIMEGPPLHDPLAVAAILTGTSHEIPFYDFDPKSAEGPERRGRERFAVKVVTEGSLDDALHRGAQTGRTLVQLLPPGSEGVRIPRGLDIERFWRVVEECCQRADEANARLGGELR</sequence>
<keyword evidence="2" id="KW-0378">Hydrolase</keyword>
<dbReference type="GO" id="GO:0008477">
    <property type="term" value="F:purine nucleosidase activity"/>
    <property type="evidence" value="ECO:0007669"/>
    <property type="project" value="TreeGrafter"/>
</dbReference>
<accession>A0AAI8YBD7</accession>
<dbReference type="GO" id="GO:0006152">
    <property type="term" value="P:purine nucleoside catabolic process"/>
    <property type="evidence" value="ECO:0007669"/>
    <property type="project" value="TreeGrafter"/>
</dbReference>
<dbReference type="InterPro" id="IPR023186">
    <property type="entry name" value="IUNH"/>
</dbReference>
<proteinExistence type="inferred from homology"/>
<evidence type="ECO:0000256" key="1">
    <source>
        <dbReference type="ARBA" id="ARBA00009176"/>
    </source>
</evidence>
<evidence type="ECO:0000256" key="3">
    <source>
        <dbReference type="ARBA" id="ARBA00023295"/>
    </source>
</evidence>
<evidence type="ECO:0000256" key="2">
    <source>
        <dbReference type="ARBA" id="ARBA00022801"/>
    </source>
</evidence>
<dbReference type="Proteomes" id="UP001295740">
    <property type="component" value="Unassembled WGS sequence"/>
</dbReference>
<dbReference type="CDD" id="cd02651">
    <property type="entry name" value="nuc_hydro_IU_UC_XIUA"/>
    <property type="match status" value="1"/>
</dbReference>
<evidence type="ECO:0000313" key="5">
    <source>
        <dbReference type="EMBL" id="CAJ2501044.1"/>
    </source>
</evidence>
<protein>
    <submittedName>
        <fullName evidence="5">Uu.00g038970.m01.CDS01</fullName>
    </submittedName>
</protein>
<dbReference type="AlphaFoldDB" id="A0AAI8YBD7"/>
<organism evidence="5 6">
    <name type="scientific">Anthostomella pinea</name>
    <dbReference type="NCBI Taxonomy" id="933095"/>
    <lineage>
        <taxon>Eukaryota</taxon>
        <taxon>Fungi</taxon>
        <taxon>Dikarya</taxon>
        <taxon>Ascomycota</taxon>
        <taxon>Pezizomycotina</taxon>
        <taxon>Sordariomycetes</taxon>
        <taxon>Xylariomycetidae</taxon>
        <taxon>Xylariales</taxon>
        <taxon>Xylariaceae</taxon>
        <taxon>Anthostomella</taxon>
    </lineage>
</organism>
<dbReference type="PANTHER" id="PTHR12304">
    <property type="entry name" value="INOSINE-URIDINE PREFERRING NUCLEOSIDE HYDROLASE"/>
    <property type="match status" value="1"/>
</dbReference>